<dbReference type="Pfam" id="PF01471">
    <property type="entry name" value="PG_binding_1"/>
    <property type="match status" value="1"/>
</dbReference>
<dbReference type="InterPro" id="IPR036365">
    <property type="entry name" value="PGBD-like_sf"/>
</dbReference>
<comment type="caution">
    <text evidence="2">The sequence shown here is derived from an EMBL/GenBank/DDBJ whole genome shotgun (WGS) entry which is preliminary data.</text>
</comment>
<dbReference type="RefSeq" id="WP_378572209.1">
    <property type="nucleotide sequence ID" value="NZ_JBHSFQ010000004.1"/>
</dbReference>
<keyword evidence="3" id="KW-1185">Reference proteome</keyword>
<dbReference type="EMBL" id="JBHSFQ010000004">
    <property type="protein sequence ID" value="MFC4561602.1"/>
    <property type="molecule type" value="Genomic_DNA"/>
</dbReference>
<sequence length="120" mass="12775">MVTIPVEPRTFTRTVPAERGAADSRRSGWRRVLYVARGILGAMFDAESVLPEADPDQVRALLIDLGRLDSTADPALRGPALAAFQYDNGLPATGTADGRTVSALAAAAREENELRELGLA</sequence>
<evidence type="ECO:0000313" key="2">
    <source>
        <dbReference type="EMBL" id="MFC4561602.1"/>
    </source>
</evidence>
<name>A0ABV9DSB7_9ACTN</name>
<dbReference type="InterPro" id="IPR002477">
    <property type="entry name" value="Peptidoglycan-bd-like"/>
</dbReference>
<organism evidence="2 3">
    <name type="scientific">Nocardiopsis mangrovi</name>
    <dbReference type="NCBI Taxonomy" id="1179818"/>
    <lineage>
        <taxon>Bacteria</taxon>
        <taxon>Bacillati</taxon>
        <taxon>Actinomycetota</taxon>
        <taxon>Actinomycetes</taxon>
        <taxon>Streptosporangiales</taxon>
        <taxon>Nocardiopsidaceae</taxon>
        <taxon>Nocardiopsis</taxon>
    </lineage>
</organism>
<accession>A0ABV9DSB7</accession>
<dbReference type="SUPFAM" id="SSF47090">
    <property type="entry name" value="PGBD-like"/>
    <property type="match status" value="1"/>
</dbReference>
<evidence type="ECO:0000313" key="3">
    <source>
        <dbReference type="Proteomes" id="UP001595923"/>
    </source>
</evidence>
<evidence type="ECO:0000259" key="1">
    <source>
        <dbReference type="Pfam" id="PF01471"/>
    </source>
</evidence>
<gene>
    <name evidence="2" type="ORF">ACFO4E_07020</name>
</gene>
<proteinExistence type="predicted"/>
<protein>
    <submittedName>
        <fullName evidence="2">Peptidoglycan-binding domain-containing protein</fullName>
    </submittedName>
</protein>
<dbReference type="Proteomes" id="UP001595923">
    <property type="component" value="Unassembled WGS sequence"/>
</dbReference>
<feature type="domain" description="Peptidoglycan binding-like" evidence="1">
    <location>
        <begin position="80"/>
        <end position="104"/>
    </location>
</feature>
<reference evidence="3" key="1">
    <citation type="journal article" date="2019" name="Int. J. Syst. Evol. Microbiol.">
        <title>The Global Catalogue of Microorganisms (GCM) 10K type strain sequencing project: providing services to taxonomists for standard genome sequencing and annotation.</title>
        <authorList>
            <consortium name="The Broad Institute Genomics Platform"/>
            <consortium name="The Broad Institute Genome Sequencing Center for Infectious Disease"/>
            <person name="Wu L."/>
            <person name="Ma J."/>
        </authorList>
    </citation>
    <scope>NUCLEOTIDE SEQUENCE [LARGE SCALE GENOMIC DNA]</scope>
    <source>
        <strain evidence="3">XZYJ18</strain>
    </source>
</reference>